<dbReference type="RefSeq" id="WP_344460166.1">
    <property type="nucleotide sequence ID" value="NZ_BAAANT010000002.1"/>
</dbReference>
<evidence type="ECO:0000313" key="3">
    <source>
        <dbReference type="EMBL" id="GAA2131440.1"/>
    </source>
</evidence>
<reference evidence="3 4" key="1">
    <citation type="journal article" date="2019" name="Int. J. Syst. Evol. Microbiol.">
        <title>The Global Catalogue of Microorganisms (GCM) 10K type strain sequencing project: providing services to taxonomists for standard genome sequencing and annotation.</title>
        <authorList>
            <consortium name="The Broad Institute Genomics Platform"/>
            <consortium name="The Broad Institute Genome Sequencing Center for Infectious Disease"/>
            <person name="Wu L."/>
            <person name="Ma J."/>
        </authorList>
    </citation>
    <scope>NUCLEOTIDE SEQUENCE [LARGE SCALE GENOMIC DNA]</scope>
    <source>
        <strain evidence="3 4">JCM 14560</strain>
    </source>
</reference>
<feature type="region of interest" description="Disordered" evidence="1">
    <location>
        <begin position="74"/>
        <end position="94"/>
    </location>
</feature>
<feature type="transmembrane region" description="Helical" evidence="2">
    <location>
        <begin position="120"/>
        <end position="138"/>
    </location>
</feature>
<feature type="transmembrane region" description="Helical" evidence="2">
    <location>
        <begin position="187"/>
        <end position="207"/>
    </location>
</feature>
<evidence type="ECO:0000256" key="1">
    <source>
        <dbReference type="SAM" id="MobiDB-lite"/>
    </source>
</evidence>
<keyword evidence="2" id="KW-0472">Membrane</keyword>
<sequence length="361" mass="36833">MAGQQPGSGTERPAGLPGDPVRELMDRHRALCEQAVDALDIAAGLEDSGLGPAEAARYRHVDVFALAEELYARVPRRPPDPQPPARGTHWQRRTGRALRSSALHALPCAVLLGSRALPPPVALALLAVCGAWLARVAAGRRERPRPDRRSGSGYGAGVGSGLGAGLGYGLGVALLLAVPLRAREPEAAFGLAAALGVGSVEWSAGWLRQAARDHLGSARTLAEFRARMRPALPVAVLLHLAVLAVLCFAALSVLTVLAPRPGPGGLLHQAALRASGAQWAGAAALGLLLVSAAVLRYSGRSAPAAAGLVGAGAGSALLTALRYDPGTAQLLCCGAAAALLLPYAWAVLGRVPGYLGPTAVP</sequence>
<dbReference type="Proteomes" id="UP001422759">
    <property type="component" value="Unassembled WGS sequence"/>
</dbReference>
<feature type="transmembrane region" description="Helical" evidence="2">
    <location>
        <begin position="234"/>
        <end position="257"/>
    </location>
</feature>
<evidence type="ECO:0000313" key="4">
    <source>
        <dbReference type="Proteomes" id="UP001422759"/>
    </source>
</evidence>
<evidence type="ECO:0000256" key="2">
    <source>
        <dbReference type="SAM" id="Phobius"/>
    </source>
</evidence>
<evidence type="ECO:0008006" key="5">
    <source>
        <dbReference type="Google" id="ProtNLM"/>
    </source>
</evidence>
<feature type="transmembrane region" description="Helical" evidence="2">
    <location>
        <begin position="327"/>
        <end position="348"/>
    </location>
</feature>
<feature type="transmembrane region" description="Helical" evidence="2">
    <location>
        <begin position="158"/>
        <end position="181"/>
    </location>
</feature>
<feature type="transmembrane region" description="Helical" evidence="2">
    <location>
        <begin position="302"/>
        <end position="321"/>
    </location>
</feature>
<keyword evidence="2" id="KW-0812">Transmembrane</keyword>
<keyword evidence="2" id="KW-1133">Transmembrane helix</keyword>
<organism evidence="3 4">
    <name type="scientific">Kitasatospora kazusensis</name>
    <dbReference type="NCBI Taxonomy" id="407974"/>
    <lineage>
        <taxon>Bacteria</taxon>
        <taxon>Bacillati</taxon>
        <taxon>Actinomycetota</taxon>
        <taxon>Actinomycetes</taxon>
        <taxon>Kitasatosporales</taxon>
        <taxon>Streptomycetaceae</taxon>
        <taxon>Kitasatospora</taxon>
    </lineage>
</organism>
<keyword evidence="4" id="KW-1185">Reference proteome</keyword>
<accession>A0ABN2YRN8</accession>
<protein>
    <recommendedName>
        <fullName evidence="5">Integral membrane protein</fullName>
    </recommendedName>
</protein>
<dbReference type="EMBL" id="BAAANT010000002">
    <property type="protein sequence ID" value="GAA2131440.1"/>
    <property type="molecule type" value="Genomic_DNA"/>
</dbReference>
<name>A0ABN2YRN8_9ACTN</name>
<feature type="region of interest" description="Disordered" evidence="1">
    <location>
        <begin position="1"/>
        <end position="21"/>
    </location>
</feature>
<gene>
    <name evidence="3" type="ORF">GCM10009760_05190</name>
</gene>
<proteinExistence type="predicted"/>
<comment type="caution">
    <text evidence="3">The sequence shown here is derived from an EMBL/GenBank/DDBJ whole genome shotgun (WGS) entry which is preliminary data.</text>
</comment>
<feature type="transmembrane region" description="Helical" evidence="2">
    <location>
        <begin position="277"/>
        <end position="295"/>
    </location>
</feature>